<dbReference type="InterPro" id="IPR043128">
    <property type="entry name" value="Rev_trsase/Diguanyl_cyclase"/>
</dbReference>
<sequence>MQIIHESHPTQSKTFKYAFFDGDNIGISIENLLNNGKIKEASRLSESIKFAIFKIESFIHLSEGANIIISGGDDILIKYDSEQYNHQFLEKITQIFSGYTGLSMSCGVGKNISQAINNLMIVKQTIKGSIKIDNCNDKVTKIKDMTETKLYIFTTSEIPDPYINVIAHCKSYYENISQAILIEIIEDKGKINRARDKLDRLKQNIKTQISSLLKAIYLKKDGDKWESIDIEIDSISQKRYGEIENLYLDTKVMFYQELEEEIDYFLRDGDRILHIFDVTAVLKSYLVDLYMILRSKKISTIYSFELFKRTYDHRDLIHNQEYKKTYDFVCLANTIHTKDRIVENLNVDVSIIEESSSFTNLKSKLTNFLTWMQNGQIIFSFFSALMGILLLIIYPKLFPSGFPKWVEKIQELLPSSPAKTESEKSQ</sequence>
<evidence type="ECO:0000313" key="5">
    <source>
        <dbReference type="Proteomes" id="UP000654482"/>
    </source>
</evidence>
<organism evidence="4 5">
    <name type="scientific">Lusitaniella coriacea LEGE 07157</name>
    <dbReference type="NCBI Taxonomy" id="945747"/>
    <lineage>
        <taxon>Bacteria</taxon>
        <taxon>Bacillati</taxon>
        <taxon>Cyanobacteriota</taxon>
        <taxon>Cyanophyceae</taxon>
        <taxon>Spirulinales</taxon>
        <taxon>Lusitaniellaceae</taxon>
        <taxon>Lusitaniella</taxon>
    </lineage>
</organism>
<dbReference type="Gene3D" id="3.30.70.270">
    <property type="match status" value="1"/>
</dbReference>
<gene>
    <name evidence="4" type="ORF">IQ249_13410</name>
</gene>
<dbReference type="AlphaFoldDB" id="A0A8J7J3D3"/>
<proteinExistence type="predicted"/>
<feature type="domain" description="Minimal CRISPR polymerase" evidence="3">
    <location>
        <begin position="17"/>
        <end position="130"/>
    </location>
</feature>
<dbReference type="InterPro" id="IPR040942">
    <property type="entry name" value="Minimal_Cpol"/>
</dbReference>
<dbReference type="RefSeq" id="WP_194029987.1">
    <property type="nucleotide sequence ID" value="NZ_JADEWZ010000018.1"/>
</dbReference>
<evidence type="ECO:0000256" key="2">
    <source>
        <dbReference type="SAM" id="Phobius"/>
    </source>
</evidence>
<keyword evidence="2" id="KW-1133">Transmembrane helix</keyword>
<dbReference type="EMBL" id="JADEWZ010000018">
    <property type="protein sequence ID" value="MBE9116899.1"/>
    <property type="molecule type" value="Genomic_DNA"/>
</dbReference>
<evidence type="ECO:0000259" key="3">
    <source>
        <dbReference type="Pfam" id="PF18182"/>
    </source>
</evidence>
<dbReference type="Pfam" id="PF18182">
    <property type="entry name" value="mCpol"/>
    <property type="match status" value="1"/>
</dbReference>
<keyword evidence="5" id="KW-1185">Reference proteome</keyword>
<feature type="transmembrane region" description="Helical" evidence="2">
    <location>
        <begin position="377"/>
        <end position="394"/>
    </location>
</feature>
<feature type="coiled-coil region" evidence="1">
    <location>
        <begin position="184"/>
        <end position="211"/>
    </location>
</feature>
<comment type="caution">
    <text evidence="4">The sequence shown here is derived from an EMBL/GenBank/DDBJ whole genome shotgun (WGS) entry which is preliminary data.</text>
</comment>
<evidence type="ECO:0000313" key="4">
    <source>
        <dbReference type="EMBL" id="MBE9116899.1"/>
    </source>
</evidence>
<keyword evidence="2" id="KW-0472">Membrane</keyword>
<protein>
    <recommendedName>
        <fullName evidence="3">Minimal CRISPR polymerase domain-containing protein</fullName>
    </recommendedName>
</protein>
<keyword evidence="2" id="KW-0812">Transmembrane</keyword>
<keyword evidence="1" id="KW-0175">Coiled coil</keyword>
<name>A0A8J7J3D3_9CYAN</name>
<dbReference type="Proteomes" id="UP000654482">
    <property type="component" value="Unassembled WGS sequence"/>
</dbReference>
<evidence type="ECO:0000256" key="1">
    <source>
        <dbReference type="SAM" id="Coils"/>
    </source>
</evidence>
<reference evidence="4" key="1">
    <citation type="submission" date="2020-10" db="EMBL/GenBank/DDBJ databases">
        <authorList>
            <person name="Castelo-Branco R."/>
            <person name="Eusebio N."/>
            <person name="Adriana R."/>
            <person name="Vieira A."/>
            <person name="Brugerolle De Fraissinette N."/>
            <person name="Rezende De Castro R."/>
            <person name="Schneider M.P."/>
            <person name="Vasconcelos V."/>
            <person name="Leao P.N."/>
        </authorList>
    </citation>
    <scope>NUCLEOTIDE SEQUENCE</scope>
    <source>
        <strain evidence="4">LEGE 07157</strain>
    </source>
</reference>
<accession>A0A8J7J3D3</accession>